<sequence length="73" mass="8414">MSDFPKELCFALTDRLNDDDNAKQTYGCRHTNPDICGSSYINNVCAFASEDKICKKPSAKWKKIYYLLKREEA</sequence>
<evidence type="ECO:0000313" key="1">
    <source>
        <dbReference type="EMBL" id="SHM28703.1"/>
    </source>
</evidence>
<organism evidence="1 2">
    <name type="scientific">Anaerosporobacter mobilis DSM 15930</name>
    <dbReference type="NCBI Taxonomy" id="1120996"/>
    <lineage>
        <taxon>Bacteria</taxon>
        <taxon>Bacillati</taxon>
        <taxon>Bacillota</taxon>
        <taxon>Clostridia</taxon>
        <taxon>Lachnospirales</taxon>
        <taxon>Lachnospiraceae</taxon>
        <taxon>Anaerosporobacter</taxon>
    </lineage>
</organism>
<dbReference type="OrthoDB" id="9256161at2"/>
<evidence type="ECO:0000313" key="2">
    <source>
        <dbReference type="Proteomes" id="UP000184038"/>
    </source>
</evidence>
<name>A0A1M7HK47_9FIRM</name>
<dbReference type="RefSeq" id="WP_073285192.1">
    <property type="nucleotide sequence ID" value="NZ_FRCP01000008.1"/>
</dbReference>
<accession>A0A1M7HK47</accession>
<proteinExistence type="predicted"/>
<reference evidence="1 2" key="1">
    <citation type="submission" date="2016-11" db="EMBL/GenBank/DDBJ databases">
        <authorList>
            <person name="Jaros S."/>
            <person name="Januszkiewicz K."/>
            <person name="Wedrychowicz H."/>
        </authorList>
    </citation>
    <scope>NUCLEOTIDE SEQUENCE [LARGE SCALE GENOMIC DNA]</scope>
    <source>
        <strain evidence="1 2">DSM 15930</strain>
    </source>
</reference>
<gene>
    <name evidence="1" type="ORF">SAMN02746066_01413</name>
</gene>
<dbReference type="Proteomes" id="UP000184038">
    <property type="component" value="Unassembled WGS sequence"/>
</dbReference>
<dbReference type="STRING" id="1120996.SAMN02746066_01413"/>
<protein>
    <submittedName>
        <fullName evidence="1">Uncharacterized protein</fullName>
    </submittedName>
</protein>
<dbReference type="EMBL" id="FRCP01000008">
    <property type="protein sequence ID" value="SHM28703.1"/>
    <property type="molecule type" value="Genomic_DNA"/>
</dbReference>
<dbReference type="AlphaFoldDB" id="A0A1M7HK47"/>
<keyword evidence="2" id="KW-1185">Reference proteome</keyword>